<accession>A0AAV6XSB8</accession>
<evidence type="ECO:0000256" key="1">
    <source>
        <dbReference type="ARBA" id="ARBA00022884"/>
    </source>
</evidence>
<gene>
    <name evidence="4" type="ORF">BUALT_Bualt05G0142100</name>
</gene>
<evidence type="ECO:0000313" key="5">
    <source>
        <dbReference type="Proteomes" id="UP000826271"/>
    </source>
</evidence>
<keyword evidence="5" id="KW-1185">Reference proteome</keyword>
<dbReference type="Proteomes" id="UP000826271">
    <property type="component" value="Unassembled WGS sequence"/>
</dbReference>
<dbReference type="AlphaFoldDB" id="A0AAV6XSB8"/>
<comment type="caution">
    <text evidence="4">The sequence shown here is derived from an EMBL/GenBank/DDBJ whole genome shotgun (WGS) entry which is preliminary data.</text>
</comment>
<sequence>MDGGSFEDEDSAVEPAEEARLFVGNLPYQVDNEELGEVFDVARLVQTAEAYVGNLPLEVDGARLKEFFSQHGRVLEANVAYDRGRSSGFGFVSMSTVSELNNAVNALDWTVFG</sequence>
<dbReference type="GO" id="GO:0009535">
    <property type="term" value="C:chloroplast thylakoid membrane"/>
    <property type="evidence" value="ECO:0007669"/>
    <property type="project" value="TreeGrafter"/>
</dbReference>
<dbReference type="SMART" id="SM00360">
    <property type="entry name" value="RRM"/>
    <property type="match status" value="1"/>
</dbReference>
<dbReference type="Pfam" id="PF00076">
    <property type="entry name" value="RRM_1"/>
    <property type="match status" value="1"/>
</dbReference>
<evidence type="ECO:0000313" key="4">
    <source>
        <dbReference type="EMBL" id="KAG8383032.1"/>
    </source>
</evidence>
<organism evidence="4 5">
    <name type="scientific">Buddleja alternifolia</name>
    <dbReference type="NCBI Taxonomy" id="168488"/>
    <lineage>
        <taxon>Eukaryota</taxon>
        <taxon>Viridiplantae</taxon>
        <taxon>Streptophyta</taxon>
        <taxon>Embryophyta</taxon>
        <taxon>Tracheophyta</taxon>
        <taxon>Spermatophyta</taxon>
        <taxon>Magnoliopsida</taxon>
        <taxon>eudicotyledons</taxon>
        <taxon>Gunneridae</taxon>
        <taxon>Pentapetalae</taxon>
        <taxon>asterids</taxon>
        <taxon>lamiids</taxon>
        <taxon>Lamiales</taxon>
        <taxon>Scrophulariaceae</taxon>
        <taxon>Buddlejeae</taxon>
        <taxon>Buddleja</taxon>
    </lineage>
</organism>
<dbReference type="Gene3D" id="3.30.70.330">
    <property type="match status" value="1"/>
</dbReference>
<proteinExistence type="predicted"/>
<evidence type="ECO:0000256" key="2">
    <source>
        <dbReference type="PROSITE-ProRule" id="PRU00176"/>
    </source>
</evidence>
<protein>
    <recommendedName>
        <fullName evidence="3">RRM domain-containing protein</fullName>
    </recommendedName>
</protein>
<evidence type="ECO:0000259" key="3">
    <source>
        <dbReference type="PROSITE" id="PS50102"/>
    </source>
</evidence>
<dbReference type="PANTHER" id="PTHR48025:SF3">
    <property type="entry name" value="31 KDA RIBONUCLEOPROTEIN, CHLOROPLASTIC-RELATED"/>
    <property type="match status" value="1"/>
</dbReference>
<dbReference type="PANTHER" id="PTHR48025">
    <property type="entry name" value="OS02G0815200 PROTEIN"/>
    <property type="match status" value="1"/>
</dbReference>
<dbReference type="GO" id="GO:0003729">
    <property type="term" value="F:mRNA binding"/>
    <property type="evidence" value="ECO:0007669"/>
    <property type="project" value="TreeGrafter"/>
</dbReference>
<dbReference type="PROSITE" id="PS50102">
    <property type="entry name" value="RRM"/>
    <property type="match status" value="1"/>
</dbReference>
<dbReference type="InterPro" id="IPR035979">
    <property type="entry name" value="RBD_domain_sf"/>
</dbReference>
<name>A0AAV6XSB8_9LAMI</name>
<reference evidence="4" key="1">
    <citation type="submission" date="2019-10" db="EMBL/GenBank/DDBJ databases">
        <authorList>
            <person name="Zhang R."/>
            <person name="Pan Y."/>
            <person name="Wang J."/>
            <person name="Ma R."/>
            <person name="Yu S."/>
        </authorList>
    </citation>
    <scope>NUCLEOTIDE SEQUENCE</scope>
    <source>
        <strain evidence="4">LA-IB0</strain>
        <tissue evidence="4">Leaf</tissue>
    </source>
</reference>
<keyword evidence="1 2" id="KW-0694">RNA-binding</keyword>
<dbReference type="InterPro" id="IPR000504">
    <property type="entry name" value="RRM_dom"/>
</dbReference>
<dbReference type="InterPro" id="IPR012677">
    <property type="entry name" value="Nucleotide-bd_a/b_plait_sf"/>
</dbReference>
<dbReference type="InterPro" id="IPR050502">
    <property type="entry name" value="Euk_RNA-bind_prot"/>
</dbReference>
<feature type="domain" description="RRM" evidence="3">
    <location>
        <begin position="48"/>
        <end position="113"/>
    </location>
</feature>
<dbReference type="GO" id="GO:1901259">
    <property type="term" value="P:chloroplast rRNA processing"/>
    <property type="evidence" value="ECO:0007669"/>
    <property type="project" value="TreeGrafter"/>
</dbReference>
<dbReference type="EMBL" id="WHWC01000005">
    <property type="protein sequence ID" value="KAG8383032.1"/>
    <property type="molecule type" value="Genomic_DNA"/>
</dbReference>
<dbReference type="SUPFAM" id="SSF54928">
    <property type="entry name" value="RNA-binding domain, RBD"/>
    <property type="match status" value="2"/>
</dbReference>